<dbReference type="GO" id="GO:0016787">
    <property type="term" value="F:hydrolase activity"/>
    <property type="evidence" value="ECO:0007669"/>
    <property type="project" value="UniProtKB-KW"/>
</dbReference>
<keyword evidence="1" id="KW-0808">Transferase</keyword>
<evidence type="ECO:0000256" key="6">
    <source>
        <dbReference type="ARBA" id="ARBA00022741"/>
    </source>
</evidence>
<dbReference type="GO" id="GO:0006260">
    <property type="term" value="P:DNA replication"/>
    <property type="evidence" value="ECO:0007669"/>
    <property type="project" value="UniProtKB-KW"/>
</dbReference>
<evidence type="ECO:0000313" key="12">
    <source>
        <dbReference type="EMBL" id="GIX89639.1"/>
    </source>
</evidence>
<comment type="caution">
    <text evidence="12">The sequence shown here is derived from an EMBL/GenBank/DDBJ whole genome shotgun (WGS) entry which is preliminary data.</text>
</comment>
<dbReference type="GO" id="GO:0046872">
    <property type="term" value="F:metal ion binding"/>
    <property type="evidence" value="ECO:0007669"/>
    <property type="project" value="UniProtKB-KW"/>
</dbReference>
<evidence type="ECO:0000256" key="9">
    <source>
        <dbReference type="ARBA" id="ARBA00023124"/>
    </source>
</evidence>
<dbReference type="Pfam" id="PF02407">
    <property type="entry name" value="Viral_Rep"/>
    <property type="match status" value="1"/>
</dbReference>
<dbReference type="PROSITE" id="PS52020">
    <property type="entry name" value="CRESS_DNA_REP"/>
    <property type="match status" value="1"/>
</dbReference>
<dbReference type="Proteomes" id="UP001054837">
    <property type="component" value="Unassembled WGS sequence"/>
</dbReference>
<evidence type="ECO:0000256" key="7">
    <source>
        <dbReference type="ARBA" id="ARBA00022759"/>
    </source>
</evidence>
<evidence type="ECO:0000256" key="10">
    <source>
        <dbReference type="ARBA" id="ARBA00023125"/>
    </source>
</evidence>
<keyword evidence="8" id="KW-0378">Hydrolase</keyword>
<evidence type="ECO:0000256" key="8">
    <source>
        <dbReference type="ARBA" id="ARBA00022801"/>
    </source>
</evidence>
<dbReference type="GO" id="GO:0004519">
    <property type="term" value="F:endonuclease activity"/>
    <property type="evidence" value="ECO:0007669"/>
    <property type="project" value="UniProtKB-KW"/>
</dbReference>
<dbReference type="AlphaFoldDB" id="A0AAV4P150"/>
<keyword evidence="6" id="KW-0547">Nucleotide-binding</keyword>
<keyword evidence="2" id="KW-0548">Nucleotidyltransferase</keyword>
<keyword evidence="9" id="KW-0190">Covalent protein-DNA linkage</keyword>
<keyword evidence="4" id="KW-0540">Nuclease</keyword>
<dbReference type="GO" id="GO:0000166">
    <property type="term" value="F:nucleotide binding"/>
    <property type="evidence" value="ECO:0007669"/>
    <property type="project" value="UniProtKB-KW"/>
</dbReference>
<reference evidence="12 13" key="1">
    <citation type="submission" date="2021-06" db="EMBL/GenBank/DDBJ databases">
        <title>Caerostris darwini draft genome.</title>
        <authorList>
            <person name="Kono N."/>
            <person name="Arakawa K."/>
        </authorList>
    </citation>
    <scope>NUCLEOTIDE SEQUENCE [LARGE SCALE GENOMIC DNA]</scope>
</reference>
<organism evidence="12 13">
    <name type="scientific">Caerostris darwini</name>
    <dbReference type="NCBI Taxonomy" id="1538125"/>
    <lineage>
        <taxon>Eukaryota</taxon>
        <taxon>Metazoa</taxon>
        <taxon>Ecdysozoa</taxon>
        <taxon>Arthropoda</taxon>
        <taxon>Chelicerata</taxon>
        <taxon>Arachnida</taxon>
        <taxon>Araneae</taxon>
        <taxon>Araneomorphae</taxon>
        <taxon>Entelegynae</taxon>
        <taxon>Araneoidea</taxon>
        <taxon>Araneidae</taxon>
        <taxon>Caerostris</taxon>
    </lineage>
</organism>
<evidence type="ECO:0000256" key="4">
    <source>
        <dbReference type="ARBA" id="ARBA00022722"/>
    </source>
</evidence>
<evidence type="ECO:0000256" key="1">
    <source>
        <dbReference type="ARBA" id="ARBA00022679"/>
    </source>
</evidence>
<evidence type="ECO:0000256" key="3">
    <source>
        <dbReference type="ARBA" id="ARBA00022705"/>
    </source>
</evidence>
<accession>A0AAV4P150</accession>
<dbReference type="Gene3D" id="3.40.1310.20">
    <property type="match status" value="1"/>
</dbReference>
<keyword evidence="7" id="KW-0255">Endonuclease</keyword>
<feature type="domain" description="CRESS-DNA virus Rep endonuclease" evidence="11">
    <location>
        <begin position="1"/>
        <end position="92"/>
    </location>
</feature>
<protein>
    <recommendedName>
        <fullName evidence="11">CRESS-DNA virus Rep endonuclease domain-containing protein</fullName>
    </recommendedName>
</protein>
<dbReference type="EMBL" id="BPLQ01002195">
    <property type="protein sequence ID" value="GIX89639.1"/>
    <property type="molecule type" value="Genomic_DNA"/>
</dbReference>
<dbReference type="GO" id="GO:0016779">
    <property type="term" value="F:nucleotidyltransferase activity"/>
    <property type="evidence" value="ECO:0007669"/>
    <property type="project" value="UniProtKB-KW"/>
</dbReference>
<evidence type="ECO:0000313" key="13">
    <source>
        <dbReference type="Proteomes" id="UP001054837"/>
    </source>
</evidence>
<keyword evidence="13" id="KW-1185">Reference proteome</keyword>
<proteinExistence type="predicted"/>
<evidence type="ECO:0000256" key="2">
    <source>
        <dbReference type="ARBA" id="ARBA00022695"/>
    </source>
</evidence>
<evidence type="ECO:0000259" key="11">
    <source>
        <dbReference type="PROSITE" id="PS52020"/>
    </source>
</evidence>
<keyword evidence="3" id="KW-0235">DNA replication</keyword>
<evidence type="ECO:0000256" key="5">
    <source>
        <dbReference type="ARBA" id="ARBA00022723"/>
    </source>
</evidence>
<sequence length="126" mass="14843">MWCFTVNNTFAHDHPTLWLKNIEKYGFHCETGIMNTTRIRGWATFNKKIRLTELKNLNSKVLWEGMNGSLKQNADYCSKEEVSFEFISKKDKQLRILILACVTTFVEWALNRTVLCKMHLNWIAII</sequence>
<dbReference type="InterPro" id="IPR049912">
    <property type="entry name" value="CRESS_DNA_REP"/>
</dbReference>
<gene>
    <name evidence="12" type="ORF">CDAR_390441</name>
</gene>
<keyword evidence="10" id="KW-0238">DNA-binding</keyword>
<dbReference type="GO" id="GO:0003677">
    <property type="term" value="F:DNA binding"/>
    <property type="evidence" value="ECO:0007669"/>
    <property type="project" value="UniProtKB-KW"/>
</dbReference>
<keyword evidence="5" id="KW-0479">Metal-binding</keyword>
<name>A0AAV4P150_9ARAC</name>